<accession>A0A8J2Z956</accession>
<keyword evidence="2" id="KW-1185">Reference proteome</keyword>
<sequence>MGKVCRGAARKEREAMRELARIPVRWRVWERRGNHHARLGRASAATAVAALLCWAAAVPGARPLRAQDPAPGGEAAVAPRTANPYVQRGVPAEATAADGVVARERALAAGRRAAWERLAAEIGAPRNLSDAQIEGLVDSIIIEEERTTPTRYSGRLTVNFNPGRVRAQTGVGPVTGNAVGGGFGGTAAADPGAMRRALGPAVATVDAVARFESLGEWLELRRRLMAAPEVARLDIVAISVDGARLRLGLRAVPVAAAEGLLHGAGVALAPGAGPTGAGWQVGLARGY</sequence>
<proteinExistence type="predicted"/>
<dbReference type="Proteomes" id="UP000597507">
    <property type="component" value="Unassembled WGS sequence"/>
</dbReference>
<evidence type="ECO:0000313" key="2">
    <source>
        <dbReference type="Proteomes" id="UP000597507"/>
    </source>
</evidence>
<evidence type="ECO:0000313" key="1">
    <source>
        <dbReference type="EMBL" id="GGG25058.1"/>
    </source>
</evidence>
<dbReference type="EMBL" id="BMKS01000003">
    <property type="protein sequence ID" value="GGG25058.1"/>
    <property type="molecule type" value="Genomic_DNA"/>
</dbReference>
<protein>
    <submittedName>
        <fullName evidence="1">Uncharacterized protein</fullName>
    </submittedName>
</protein>
<comment type="caution">
    <text evidence="1">The sequence shown here is derived from an EMBL/GenBank/DDBJ whole genome shotgun (WGS) entry which is preliminary data.</text>
</comment>
<reference evidence="1 2" key="1">
    <citation type="journal article" date="2014" name="Int. J. Syst. Evol. Microbiol.">
        <title>Complete genome sequence of Corynebacterium casei LMG S-19264T (=DSM 44701T), isolated from a smear-ripened cheese.</title>
        <authorList>
            <consortium name="US DOE Joint Genome Institute (JGI-PGF)"/>
            <person name="Walter F."/>
            <person name="Albersmeier A."/>
            <person name="Kalinowski J."/>
            <person name="Ruckert C."/>
        </authorList>
    </citation>
    <scope>NUCLEOTIDE SEQUENCE [LARGE SCALE GENOMIC DNA]</scope>
    <source>
        <strain evidence="1 2">CGMCC 1.16330</strain>
    </source>
</reference>
<organism evidence="1 2">
    <name type="scientific">Caldovatus sediminis</name>
    <dbReference type="NCBI Taxonomy" id="2041189"/>
    <lineage>
        <taxon>Bacteria</taxon>
        <taxon>Pseudomonadati</taxon>
        <taxon>Pseudomonadota</taxon>
        <taxon>Alphaproteobacteria</taxon>
        <taxon>Acetobacterales</taxon>
        <taxon>Roseomonadaceae</taxon>
        <taxon>Caldovatus</taxon>
    </lineage>
</organism>
<name>A0A8J2Z956_9PROT</name>
<gene>
    <name evidence="1" type="ORF">GCM10010964_11360</name>
</gene>
<dbReference type="AlphaFoldDB" id="A0A8J2Z956"/>